<gene>
    <name evidence="1" type="ORF">WJU16_22725</name>
</gene>
<dbReference type="InterPro" id="IPR012349">
    <property type="entry name" value="Split_barrel_FMN-bd"/>
</dbReference>
<dbReference type="EMBL" id="CP149822">
    <property type="protein sequence ID" value="WZN40779.1"/>
    <property type="molecule type" value="Genomic_DNA"/>
</dbReference>
<accession>A0ABZ2YLZ3</accession>
<dbReference type="InterPro" id="IPR024747">
    <property type="entry name" value="Pyridox_Oxase-rel"/>
</dbReference>
<protein>
    <submittedName>
        <fullName evidence="1">Pyridoxamine 5'-phosphate oxidase family protein</fullName>
    </submittedName>
</protein>
<organism evidence="1 2">
    <name type="scientific">Chitinophaga pollutisoli</name>
    <dbReference type="NCBI Taxonomy" id="3133966"/>
    <lineage>
        <taxon>Bacteria</taxon>
        <taxon>Pseudomonadati</taxon>
        <taxon>Bacteroidota</taxon>
        <taxon>Chitinophagia</taxon>
        <taxon>Chitinophagales</taxon>
        <taxon>Chitinophagaceae</taxon>
        <taxon>Chitinophaga</taxon>
    </lineage>
</organism>
<dbReference type="RefSeq" id="WP_341835644.1">
    <property type="nucleotide sequence ID" value="NZ_CP149822.1"/>
</dbReference>
<name>A0ABZ2YLZ3_9BACT</name>
<evidence type="ECO:0000313" key="1">
    <source>
        <dbReference type="EMBL" id="WZN40779.1"/>
    </source>
</evidence>
<dbReference type="Proteomes" id="UP001485459">
    <property type="component" value="Chromosome"/>
</dbReference>
<evidence type="ECO:0000313" key="2">
    <source>
        <dbReference type="Proteomes" id="UP001485459"/>
    </source>
</evidence>
<dbReference type="PANTHER" id="PTHR34071:SF2">
    <property type="entry name" value="FLAVIN-NUCLEOTIDE-BINDING PROTEIN"/>
    <property type="match status" value="1"/>
</dbReference>
<keyword evidence="2" id="KW-1185">Reference proteome</keyword>
<dbReference type="Pfam" id="PF12900">
    <property type="entry name" value="Pyridox_ox_2"/>
    <property type="match status" value="1"/>
</dbReference>
<sequence>MIANMTPEQIDLVLSKHAAGRICCTDGMKPYVVPVSYAFNGNYLVAHSRPGMKIDIMRSNPNVCFQVDEIDDLTNWRSVIVWGQYEEVNDPKERYYLMKFLVSHLLQYHAGELAGVAEMRRELDSADRELPVDRPIVYRIRIKEKTGRSEKRDIHRI</sequence>
<reference evidence="2" key="1">
    <citation type="submission" date="2024-03" db="EMBL/GenBank/DDBJ databases">
        <title>Chitinophaga horti sp. nov., isolated from garden soil.</title>
        <authorList>
            <person name="Lee D.S."/>
            <person name="Han D.M."/>
            <person name="Baek J.H."/>
            <person name="Choi D.G."/>
            <person name="Jeon J.H."/>
            <person name="Jeon C.O."/>
        </authorList>
    </citation>
    <scope>NUCLEOTIDE SEQUENCE [LARGE SCALE GENOMIC DNA]</scope>
    <source>
        <strain evidence="2">GPA1</strain>
    </source>
</reference>
<dbReference type="PANTHER" id="PTHR34071">
    <property type="entry name" value="5-NITROIMIDAZOLE ANTIBIOTICS RESISTANCE PROTEIN, NIMA-FAMILY-RELATED PROTEIN-RELATED"/>
    <property type="match status" value="1"/>
</dbReference>
<dbReference type="Gene3D" id="2.30.110.10">
    <property type="entry name" value="Electron Transport, Fmn-binding Protein, Chain A"/>
    <property type="match status" value="1"/>
</dbReference>
<dbReference type="SUPFAM" id="SSF50475">
    <property type="entry name" value="FMN-binding split barrel"/>
    <property type="match status" value="1"/>
</dbReference>
<proteinExistence type="predicted"/>